<dbReference type="InterPro" id="IPR000330">
    <property type="entry name" value="SNF2_N"/>
</dbReference>
<reference evidence="6" key="1">
    <citation type="submission" date="2018-02" db="EMBL/GenBank/DDBJ databases">
        <title>Rhizophora mucronata_Transcriptome.</title>
        <authorList>
            <person name="Meera S.P."/>
            <person name="Sreeshan A."/>
            <person name="Augustine A."/>
        </authorList>
    </citation>
    <scope>NUCLEOTIDE SEQUENCE</scope>
    <source>
        <tissue evidence="6">Leaf</tissue>
    </source>
</reference>
<feature type="domain" description="Helicase C-terminal" evidence="5">
    <location>
        <begin position="773"/>
        <end position="949"/>
    </location>
</feature>
<dbReference type="Pfam" id="PF00271">
    <property type="entry name" value="Helicase_C"/>
    <property type="match status" value="1"/>
</dbReference>
<dbReference type="PROSITE" id="PS51194">
    <property type="entry name" value="HELICASE_CTER"/>
    <property type="match status" value="1"/>
</dbReference>
<dbReference type="Pfam" id="PF21325">
    <property type="entry name" value="SHPRH_helical-1st"/>
    <property type="match status" value="1"/>
</dbReference>
<evidence type="ECO:0000313" key="6">
    <source>
        <dbReference type="EMBL" id="MBX28236.1"/>
    </source>
</evidence>
<dbReference type="SUPFAM" id="SSF57850">
    <property type="entry name" value="RING/U-box"/>
    <property type="match status" value="1"/>
</dbReference>
<dbReference type="Pfam" id="PF00176">
    <property type="entry name" value="SNF2-rel_dom"/>
    <property type="match status" value="1"/>
</dbReference>
<dbReference type="InterPro" id="IPR027417">
    <property type="entry name" value="P-loop_NTPase"/>
</dbReference>
<evidence type="ECO:0000256" key="1">
    <source>
        <dbReference type="ARBA" id="ARBA00008438"/>
    </source>
</evidence>
<dbReference type="InterPro" id="IPR001841">
    <property type="entry name" value="Znf_RING"/>
</dbReference>
<dbReference type="Gene3D" id="3.40.50.300">
    <property type="entry name" value="P-loop containing nucleotide triphosphate hydrolases"/>
    <property type="match status" value="1"/>
</dbReference>
<protein>
    <submittedName>
        <fullName evidence="6">E3 ubiquitin-protein ligase SHPRH</fullName>
    </submittedName>
</protein>
<dbReference type="CDD" id="cd18793">
    <property type="entry name" value="SF2_C_SNF"/>
    <property type="match status" value="1"/>
</dbReference>
<sequence length="990" mass="111681">MEFAHKFFKEIMWRSSKLHVADELQLPPQEERVSWLTFSAIEEHFYQRQHETCVSYAREVIESLKDDILKRNVPGSVSSDALDDFFVTPNEAAKLLNSLLKLRQACCHPQVGSSGLRSLQQSPMTMEEILMVLISKTKIEGEEALRKLVVALNALAGIAIIKQIFSDAVSLYKEALALTVEYVEDFRLDPLLNIHIHHNLGEILPVVTDCSLEVSSNGKKLHGSSEKISQTHIYGVDVSKQQKLSGEDNSESIIDAENSMDLKDGIIQEGNDKCDASLSSSRSLRTTCEDLKQKYLSVFISKLSVAQDEFKKSYILVCNAFRDKKDQHTIWWLDALHHAEQNKDFSNELIRKIEEAVSGSLNNSRSSKIASCFQTVTALKYHIQTRLDQLEASRKMLMDRLLEIDQTMDKPKEEDIERVRHCRICQSIGDGPVCVHCELDELFKDYEARLFRLNKSDGEIIISAEEAVHLQQKNSALNRFYWNLGRLGRSQSSVDNCTDESKRRDVRDRVVVSKLPSELELVLGIIKNYCKAHLERKCVSAASKQLHVLEGMRKEYGHARSLAIAQAQLLCAYDEIRMAASRLHLRENENDRAIDALGPDELESASVLHSNEKFMSLALLSRIRGKLRYLKGLLLSKQKSPSEGSNDSLLTQEMVATATSAEASVYMDKNVVEACPICQEKLNNQKMVFQCGHFTCCKCLFAMTEQRLHDNKFQPKWIMCPTCRQHTDFGNIAYADDRREETCNSSTSQTVEDCEKHEPSVRVQGSYGTKIEAVTRRILWIKSSDSNAKVLVFSSWNDVLDVLEHAFRANDITYIRMKGGRKSQTAISEFRGEKIRAKTTSKIHGQQQETKCVQVLLLLIQHGANGLNLLEAQHVVLVEPLLNPAAEAQAISRVHRIGQENKTLVHRFIVKGTVEESIYKMNRSRNSSSFVSGNTKNQDQPILTLKDVESLFATVSPSAATSEVEQSSSLRHLPPSVAAAIAVQRRLGKT</sequence>
<accession>A0A2P2MDB1</accession>
<dbReference type="InterPro" id="IPR048686">
    <property type="entry name" value="SHPRH_helical_1st"/>
</dbReference>
<dbReference type="GO" id="GO:0016787">
    <property type="term" value="F:hydrolase activity"/>
    <property type="evidence" value="ECO:0007669"/>
    <property type="project" value="UniProtKB-KW"/>
</dbReference>
<keyword evidence="3" id="KW-0862">Zinc</keyword>
<feature type="domain" description="RING-type" evidence="4">
    <location>
        <begin position="675"/>
        <end position="724"/>
    </location>
</feature>
<dbReference type="InterPro" id="IPR001650">
    <property type="entry name" value="Helicase_C-like"/>
</dbReference>
<dbReference type="SMART" id="SM00490">
    <property type="entry name" value="HELICc"/>
    <property type="match status" value="1"/>
</dbReference>
<dbReference type="AlphaFoldDB" id="A0A2P2MDB1"/>
<dbReference type="InterPro" id="IPR013083">
    <property type="entry name" value="Znf_RING/FYVE/PHD"/>
</dbReference>
<comment type="similarity">
    <text evidence="1">Belongs to the SNF2/RAD54 helicase family. RAD16 subfamily.</text>
</comment>
<dbReference type="SMART" id="SM00184">
    <property type="entry name" value="RING"/>
    <property type="match status" value="1"/>
</dbReference>
<dbReference type="InterPro" id="IPR048695">
    <property type="entry name" value="SHPRH_helical_2nd"/>
</dbReference>
<dbReference type="Pfam" id="PF21324">
    <property type="entry name" value="SHPRH_helical-2nd"/>
    <property type="match status" value="1"/>
</dbReference>
<dbReference type="InterPro" id="IPR049730">
    <property type="entry name" value="SNF2/RAD54-like_C"/>
</dbReference>
<dbReference type="EMBL" id="GGEC01047752">
    <property type="protein sequence ID" value="MBX28236.1"/>
    <property type="molecule type" value="Transcribed_RNA"/>
</dbReference>
<evidence type="ECO:0000256" key="3">
    <source>
        <dbReference type="PROSITE-ProRule" id="PRU00175"/>
    </source>
</evidence>
<dbReference type="GO" id="GO:0005524">
    <property type="term" value="F:ATP binding"/>
    <property type="evidence" value="ECO:0007669"/>
    <property type="project" value="InterPro"/>
</dbReference>
<dbReference type="InterPro" id="IPR052583">
    <property type="entry name" value="ATP-helicase/E3_Ub-Ligase"/>
</dbReference>
<dbReference type="Gene3D" id="3.30.40.10">
    <property type="entry name" value="Zinc/RING finger domain, C3HC4 (zinc finger)"/>
    <property type="match status" value="1"/>
</dbReference>
<dbReference type="SUPFAM" id="SSF52540">
    <property type="entry name" value="P-loop containing nucleoside triphosphate hydrolases"/>
    <property type="match status" value="1"/>
</dbReference>
<dbReference type="PROSITE" id="PS50089">
    <property type="entry name" value="ZF_RING_2"/>
    <property type="match status" value="1"/>
</dbReference>
<keyword evidence="3" id="KW-0479">Metal-binding</keyword>
<evidence type="ECO:0000256" key="2">
    <source>
        <dbReference type="ARBA" id="ARBA00022801"/>
    </source>
</evidence>
<evidence type="ECO:0000259" key="4">
    <source>
        <dbReference type="PROSITE" id="PS50089"/>
    </source>
</evidence>
<organism evidence="6">
    <name type="scientific">Rhizophora mucronata</name>
    <name type="common">Asiatic mangrove</name>
    <dbReference type="NCBI Taxonomy" id="61149"/>
    <lineage>
        <taxon>Eukaryota</taxon>
        <taxon>Viridiplantae</taxon>
        <taxon>Streptophyta</taxon>
        <taxon>Embryophyta</taxon>
        <taxon>Tracheophyta</taxon>
        <taxon>Spermatophyta</taxon>
        <taxon>Magnoliopsida</taxon>
        <taxon>eudicotyledons</taxon>
        <taxon>Gunneridae</taxon>
        <taxon>Pentapetalae</taxon>
        <taxon>rosids</taxon>
        <taxon>fabids</taxon>
        <taxon>Malpighiales</taxon>
        <taxon>Rhizophoraceae</taxon>
        <taxon>Rhizophora</taxon>
    </lineage>
</organism>
<proteinExistence type="inferred from homology"/>
<dbReference type="GO" id="GO:0008270">
    <property type="term" value="F:zinc ion binding"/>
    <property type="evidence" value="ECO:0007669"/>
    <property type="project" value="UniProtKB-KW"/>
</dbReference>
<keyword evidence="3" id="KW-0863">Zinc-finger</keyword>
<evidence type="ECO:0000259" key="5">
    <source>
        <dbReference type="PROSITE" id="PS51194"/>
    </source>
</evidence>
<keyword evidence="2" id="KW-0378">Hydrolase</keyword>
<dbReference type="PANTHER" id="PTHR45865">
    <property type="entry name" value="E3 UBIQUITIN-PROTEIN LIGASE SHPRH FAMILY MEMBER"/>
    <property type="match status" value="1"/>
</dbReference>
<dbReference type="PANTHER" id="PTHR45865:SF1">
    <property type="entry name" value="E3 UBIQUITIN-PROTEIN LIGASE SHPRH"/>
    <property type="match status" value="1"/>
</dbReference>
<name>A0A2P2MDB1_RHIMU</name>